<gene>
    <name evidence="2" type="ORF">CEUTPL_LOCUS10518</name>
</gene>
<reference evidence="2" key="1">
    <citation type="submission" date="2022-01" db="EMBL/GenBank/DDBJ databases">
        <authorList>
            <person name="King R."/>
        </authorList>
    </citation>
    <scope>NUCLEOTIDE SEQUENCE</scope>
</reference>
<dbReference type="EMBL" id="OU892282">
    <property type="protein sequence ID" value="CAG9770056.1"/>
    <property type="molecule type" value="Genomic_DNA"/>
</dbReference>
<feature type="transmembrane region" description="Helical" evidence="1">
    <location>
        <begin position="52"/>
        <end position="71"/>
    </location>
</feature>
<evidence type="ECO:0000313" key="3">
    <source>
        <dbReference type="Proteomes" id="UP001152799"/>
    </source>
</evidence>
<dbReference type="OrthoDB" id="10059103at2759"/>
<dbReference type="Proteomes" id="UP001152799">
    <property type="component" value="Chromosome 6"/>
</dbReference>
<keyword evidence="1" id="KW-0472">Membrane</keyword>
<name>A0A9N9MYE9_9CUCU</name>
<keyword evidence="1" id="KW-0812">Transmembrane</keyword>
<sequence length="342" mass="40113">MRKTTEKLSNYTFEDLDKDLIQLNEEMVASNINIHDRLEIIKPLTSLIPTKYSFRKISIILMISIISILIIRHHQERLHWHLTAITRIIMIKFLPYFDWRYLKDEVCLIPKQKPLLIDQGVFDCDLCESLRDFEYFPLSPHLSDLSDYIQRAIDVEKPLVINGGIEHWIKTTPEDFIGQIIDKDAFARSIPCNLFTNVYNSKKGDIDLLSLFEKRKYFDNFFMHFQNCDLEAMKVFRNFTYRPSILPDELSPVTYNWLIWNKNYNAPNYKRLNLIEKTTVVGQLFGNTRLRLVPRKNCENVCEVLKGILPAGHFLIVTSLWDLEYLAEGDGENMAAVLEIKG</sequence>
<evidence type="ECO:0000256" key="1">
    <source>
        <dbReference type="SAM" id="Phobius"/>
    </source>
</evidence>
<accession>A0A9N9MYE9</accession>
<protein>
    <submittedName>
        <fullName evidence="2">Uncharacterized protein</fullName>
    </submittedName>
</protein>
<dbReference type="AlphaFoldDB" id="A0A9N9MYE9"/>
<proteinExistence type="predicted"/>
<organism evidence="2 3">
    <name type="scientific">Ceutorhynchus assimilis</name>
    <name type="common">cabbage seed weevil</name>
    <dbReference type="NCBI Taxonomy" id="467358"/>
    <lineage>
        <taxon>Eukaryota</taxon>
        <taxon>Metazoa</taxon>
        <taxon>Ecdysozoa</taxon>
        <taxon>Arthropoda</taxon>
        <taxon>Hexapoda</taxon>
        <taxon>Insecta</taxon>
        <taxon>Pterygota</taxon>
        <taxon>Neoptera</taxon>
        <taxon>Endopterygota</taxon>
        <taxon>Coleoptera</taxon>
        <taxon>Polyphaga</taxon>
        <taxon>Cucujiformia</taxon>
        <taxon>Curculionidae</taxon>
        <taxon>Ceutorhynchinae</taxon>
        <taxon>Ceutorhynchus</taxon>
    </lineage>
</organism>
<keyword evidence="3" id="KW-1185">Reference proteome</keyword>
<keyword evidence="1" id="KW-1133">Transmembrane helix</keyword>
<evidence type="ECO:0000313" key="2">
    <source>
        <dbReference type="EMBL" id="CAG9770056.1"/>
    </source>
</evidence>